<keyword evidence="4" id="KW-1185">Reference proteome</keyword>
<keyword evidence="1" id="KW-0732">Signal</keyword>
<organism evidence="3 4">
    <name type="scientific">Pelovirga terrestris</name>
    <dbReference type="NCBI Taxonomy" id="2771352"/>
    <lineage>
        <taxon>Bacteria</taxon>
        <taxon>Pseudomonadati</taxon>
        <taxon>Thermodesulfobacteriota</taxon>
        <taxon>Desulfuromonadia</taxon>
        <taxon>Geobacterales</taxon>
        <taxon>Geobacteraceae</taxon>
        <taxon>Pelovirga</taxon>
    </lineage>
</organism>
<feature type="domain" description="Peptidase M1 membrane alanine aminopeptidase" evidence="2">
    <location>
        <begin position="280"/>
        <end position="423"/>
    </location>
</feature>
<name>A0A8J6R4J3_9BACT</name>
<evidence type="ECO:0000313" key="4">
    <source>
        <dbReference type="Proteomes" id="UP000632828"/>
    </source>
</evidence>
<gene>
    <name evidence="3" type="ORF">ICT70_01030</name>
</gene>
<sequence>MMKRFLLFVLTTILFTLSHPSWAAVEYHLDLHLHPAQHQLDGTATIRIKEFDGQQLQLRLSPEASVHQVRQGQRVINYQFNNGRLTLFLVSEDPVKIDYSATFNDPVPATAVHTEDPSFGISATISPAGSYLSASTAWYPQLNESDISYHLRISAPGNTEAVTSGERLYRHHDGSFSTSAWKIDTPLRGLTLSAGPYQVVEDISGSVPIFAYFYEESAELAPTYLKESRRYLDLYERLFGPYPFAHFAIVENFFPTGYGLPGWTLLGSTVIRLPFVVTTSLGHEIAHSWWGNGVWVDFKQGNWSEGLVTYIADHLYEEYNNSEQARSYRLNHLMTYANLTNPTNRFAVKNFLYRSDRPGQAIGYGKAMMIFHMLRHEVGDEIFWQVLAKMSEKHMFSRIGWGHFAKYFSIATGRDLRPFFDQWISRTDDLHLQLAQVTLEQTDNGWLTRGVLQQNAEPYQLLITIRLENHQEQHRQTIRITSEQHNFSITTPWRPEHITIDPNIDLFRLMDPAEIPSTVASIRGSTKLMAVIADRLSPVPAARRTLLAGLRQADIPVVAADQVTTEQLSRHDLLIFGVNDWLMPTVNTGESLTKLLGLQSAGTALTTESAGVIVTRNPYQPERHAAWFVSDGSEYVASVARRIPHYGRYGQLFFSDGNNQLKELNLPTTSPLQKTLTQDN</sequence>
<evidence type="ECO:0000313" key="3">
    <source>
        <dbReference type="EMBL" id="MBD1399249.1"/>
    </source>
</evidence>
<proteinExistence type="predicted"/>
<dbReference type="Gene3D" id="1.10.390.10">
    <property type="entry name" value="Neutral Protease Domain 2"/>
    <property type="match status" value="1"/>
</dbReference>
<dbReference type="AlphaFoldDB" id="A0A8J6R4J3"/>
<dbReference type="EMBL" id="JACWUN010000001">
    <property type="protein sequence ID" value="MBD1399249.1"/>
    <property type="molecule type" value="Genomic_DNA"/>
</dbReference>
<dbReference type="GO" id="GO:0008270">
    <property type="term" value="F:zinc ion binding"/>
    <property type="evidence" value="ECO:0007669"/>
    <property type="project" value="InterPro"/>
</dbReference>
<dbReference type="PANTHER" id="PTHR45726:SF3">
    <property type="entry name" value="LEUKOTRIENE A-4 HYDROLASE"/>
    <property type="match status" value="1"/>
</dbReference>
<dbReference type="PANTHER" id="PTHR45726">
    <property type="entry name" value="LEUKOTRIENE A-4 HYDROLASE"/>
    <property type="match status" value="1"/>
</dbReference>
<dbReference type="SUPFAM" id="SSF55486">
    <property type="entry name" value="Metalloproteases ('zincins'), catalytic domain"/>
    <property type="match status" value="1"/>
</dbReference>
<accession>A0A8J6R4J3</accession>
<evidence type="ECO:0000256" key="1">
    <source>
        <dbReference type="SAM" id="SignalP"/>
    </source>
</evidence>
<dbReference type="InterPro" id="IPR027268">
    <property type="entry name" value="Peptidase_M4/M1_CTD_sf"/>
</dbReference>
<dbReference type="Pfam" id="PF01433">
    <property type="entry name" value="Peptidase_M1"/>
    <property type="match status" value="1"/>
</dbReference>
<comment type="caution">
    <text evidence="3">The sequence shown here is derived from an EMBL/GenBank/DDBJ whole genome shotgun (WGS) entry which is preliminary data.</text>
</comment>
<protein>
    <submittedName>
        <fullName evidence="3">M1 family peptidase</fullName>
    </submittedName>
</protein>
<evidence type="ECO:0000259" key="2">
    <source>
        <dbReference type="Pfam" id="PF01433"/>
    </source>
</evidence>
<feature type="chain" id="PRO_5035199187" evidence="1">
    <location>
        <begin position="24"/>
        <end position="680"/>
    </location>
</feature>
<dbReference type="Proteomes" id="UP000632828">
    <property type="component" value="Unassembled WGS sequence"/>
</dbReference>
<feature type="signal peptide" evidence="1">
    <location>
        <begin position="1"/>
        <end position="23"/>
    </location>
</feature>
<dbReference type="GO" id="GO:0008237">
    <property type="term" value="F:metallopeptidase activity"/>
    <property type="evidence" value="ECO:0007669"/>
    <property type="project" value="InterPro"/>
</dbReference>
<dbReference type="InterPro" id="IPR014782">
    <property type="entry name" value="Peptidase_M1_dom"/>
</dbReference>
<dbReference type="RefSeq" id="WP_191153521.1">
    <property type="nucleotide sequence ID" value="NZ_JACWUN010000001.1"/>
</dbReference>
<dbReference type="InterPro" id="IPR034015">
    <property type="entry name" value="M1_LTA4H"/>
</dbReference>
<reference evidence="3" key="1">
    <citation type="submission" date="2020-09" db="EMBL/GenBank/DDBJ databases">
        <title>Pelobacter alkaliphilus sp. nov., a novel anaerobic arsenate-reducing bacterium from terrestrial mud volcano.</title>
        <authorList>
            <person name="Khomyakova M.A."/>
            <person name="Merkel A.Y."/>
            <person name="Slobodkin A.I."/>
        </authorList>
    </citation>
    <scope>NUCLEOTIDE SEQUENCE</scope>
    <source>
        <strain evidence="3">M08fum</strain>
    </source>
</reference>